<evidence type="ECO:0000256" key="7">
    <source>
        <dbReference type="ARBA" id="ARBA00022695"/>
    </source>
</evidence>
<dbReference type="UniPathway" id="UPA00214"/>
<protein>
    <recommendedName>
        <fullName evidence="5 12">Galactose-1-phosphate uridylyltransferase</fullName>
        <ecNumber evidence="4 12">2.7.7.12</ecNumber>
    </recommendedName>
</protein>
<dbReference type="InterPro" id="IPR001937">
    <property type="entry name" value="GalP_UDPtransf1"/>
</dbReference>
<proteinExistence type="inferred from homology"/>
<dbReference type="Proteomes" id="UP000291469">
    <property type="component" value="Chromosome"/>
</dbReference>
<keyword evidence="11" id="KW-0119">Carbohydrate metabolism</keyword>
<evidence type="ECO:0000256" key="6">
    <source>
        <dbReference type="ARBA" id="ARBA00022679"/>
    </source>
</evidence>
<comment type="similarity">
    <text evidence="3">Belongs to the galactose-1-phosphate uridylyltransferase type 1 family.</text>
</comment>
<comment type="cofactor">
    <cofactor evidence="14">
        <name>Zn(2+)</name>
        <dbReference type="ChEBI" id="CHEBI:29105"/>
    </cofactor>
    <text evidence="14">Binds 1 zinc ion per subunit.</text>
</comment>
<feature type="binding site" evidence="15">
    <location>
        <position position="278"/>
    </location>
    <ligand>
        <name>Fe cation</name>
        <dbReference type="ChEBI" id="CHEBI:24875"/>
    </ligand>
</feature>
<dbReference type="RefSeq" id="WP_131156557.1">
    <property type="nucleotide sequence ID" value="NZ_CP036402.1"/>
</dbReference>
<reference evidence="19 20" key="1">
    <citation type="submission" date="2019-01" db="EMBL/GenBank/DDBJ databases">
        <title>Egibacter rhizosphaerae EGI 80759T.</title>
        <authorList>
            <person name="Chen D.-D."/>
            <person name="Tian Y."/>
            <person name="Jiao J.-Y."/>
            <person name="Zhang X.-T."/>
            <person name="Zhang Y.-G."/>
            <person name="Zhang Y."/>
            <person name="Xiao M."/>
            <person name="Shu W.-S."/>
            <person name="Li W.-J."/>
        </authorList>
    </citation>
    <scope>NUCLEOTIDE SEQUENCE [LARGE SCALE GENOMIC DNA]</scope>
    <source>
        <strain evidence="19 20">EGI 80759</strain>
    </source>
</reference>
<comment type="pathway">
    <text evidence="2">Carbohydrate metabolism; galactose metabolism.</text>
</comment>
<dbReference type="Gene3D" id="3.30.428.10">
    <property type="entry name" value="HIT-like"/>
    <property type="match status" value="2"/>
</dbReference>
<dbReference type="NCBIfam" id="TIGR00209">
    <property type="entry name" value="galT_1"/>
    <property type="match status" value="1"/>
</dbReference>
<evidence type="ECO:0000256" key="11">
    <source>
        <dbReference type="ARBA" id="ARBA00023277"/>
    </source>
</evidence>
<dbReference type="InterPro" id="IPR036265">
    <property type="entry name" value="HIT-like_sf"/>
</dbReference>
<evidence type="ECO:0000256" key="13">
    <source>
        <dbReference type="PIRSR" id="PIRSR000808-1"/>
    </source>
</evidence>
<dbReference type="SUPFAM" id="SSF54197">
    <property type="entry name" value="HIT-like"/>
    <property type="match status" value="2"/>
</dbReference>
<keyword evidence="15" id="KW-0408">Iron</keyword>
<dbReference type="PIRSF" id="PIRSF000808">
    <property type="entry name" value="GalT"/>
    <property type="match status" value="1"/>
</dbReference>
<feature type="binding site" evidence="14">
    <location>
        <position position="49"/>
    </location>
    <ligand>
        <name>Zn(2+)</name>
        <dbReference type="ChEBI" id="CHEBI:29105"/>
    </ligand>
</feature>
<evidence type="ECO:0000256" key="15">
    <source>
        <dbReference type="PIRSR" id="PIRSR000808-4"/>
    </source>
</evidence>
<keyword evidence="8 14" id="KW-0479">Metal-binding</keyword>
<dbReference type="AlphaFoldDB" id="A0A411YK44"/>
<dbReference type="Pfam" id="PF01087">
    <property type="entry name" value="GalP_UDP_transf"/>
    <property type="match status" value="1"/>
</dbReference>
<feature type="binding site" evidence="14">
    <location>
        <position position="161"/>
    </location>
    <ligand>
        <name>Zn(2+)</name>
        <dbReference type="ChEBI" id="CHEBI:29105"/>
    </ligand>
</feature>
<name>A0A411YK44_9ACTN</name>
<keyword evidence="20" id="KW-1185">Reference proteome</keyword>
<dbReference type="InterPro" id="IPR005850">
    <property type="entry name" value="GalP_Utransf_C"/>
</dbReference>
<keyword evidence="10" id="KW-0299">Galactose metabolism</keyword>
<evidence type="ECO:0000259" key="17">
    <source>
        <dbReference type="Pfam" id="PF01087"/>
    </source>
</evidence>
<feature type="domain" description="Galactose-1-phosphate uridyl transferase C-terminal" evidence="18">
    <location>
        <begin position="180"/>
        <end position="337"/>
    </location>
</feature>
<evidence type="ECO:0000256" key="8">
    <source>
        <dbReference type="ARBA" id="ARBA00022723"/>
    </source>
</evidence>
<gene>
    <name evidence="19" type="ORF">ER308_19650</name>
</gene>
<dbReference type="OrthoDB" id="9769064at2"/>
<dbReference type="PANTHER" id="PTHR11943">
    <property type="entry name" value="GALACTOSE-1-PHOSPHATE URIDYLYLTRANSFERASE"/>
    <property type="match status" value="1"/>
</dbReference>
<feature type="binding site" evidence="15">
    <location>
        <position position="293"/>
    </location>
    <ligand>
        <name>Fe cation</name>
        <dbReference type="ChEBI" id="CHEBI:24875"/>
    </ligand>
</feature>
<dbReference type="EMBL" id="CP036402">
    <property type="protein sequence ID" value="QBI21565.1"/>
    <property type="molecule type" value="Genomic_DNA"/>
</dbReference>
<keyword evidence="7 19" id="KW-0548">Nucleotidyltransferase</keyword>
<keyword evidence="9 14" id="KW-0862">Zinc</keyword>
<evidence type="ECO:0000256" key="12">
    <source>
        <dbReference type="NCBIfam" id="TIGR00209"/>
    </source>
</evidence>
<evidence type="ECO:0000313" key="20">
    <source>
        <dbReference type="Proteomes" id="UP000291469"/>
    </source>
</evidence>
<dbReference type="CDD" id="cd00608">
    <property type="entry name" value="GalT"/>
    <property type="match status" value="1"/>
</dbReference>
<dbReference type="GO" id="GO:0005737">
    <property type="term" value="C:cytoplasm"/>
    <property type="evidence" value="ECO:0007669"/>
    <property type="project" value="TreeGrafter"/>
</dbReference>
<evidence type="ECO:0000313" key="19">
    <source>
        <dbReference type="EMBL" id="QBI21565.1"/>
    </source>
</evidence>
<evidence type="ECO:0000256" key="1">
    <source>
        <dbReference type="ARBA" id="ARBA00001107"/>
    </source>
</evidence>
<dbReference type="Pfam" id="PF02744">
    <property type="entry name" value="GalP_UDP_tr_C"/>
    <property type="match status" value="1"/>
</dbReference>
<dbReference type="NCBIfam" id="NF008724">
    <property type="entry name" value="PRK11720.1"/>
    <property type="match status" value="1"/>
</dbReference>
<feature type="binding site" evidence="15">
    <location>
        <position position="295"/>
    </location>
    <ligand>
        <name>Fe cation</name>
        <dbReference type="ChEBI" id="CHEBI:24875"/>
    </ligand>
</feature>
<evidence type="ECO:0000256" key="10">
    <source>
        <dbReference type="ARBA" id="ARBA00023144"/>
    </source>
</evidence>
<accession>A0A411YK44</accession>
<organism evidence="19 20">
    <name type="scientific">Egibacter rhizosphaerae</name>
    <dbReference type="NCBI Taxonomy" id="1670831"/>
    <lineage>
        <taxon>Bacteria</taxon>
        <taxon>Bacillati</taxon>
        <taxon>Actinomycetota</taxon>
        <taxon>Nitriliruptoria</taxon>
        <taxon>Egibacterales</taxon>
        <taxon>Egibacteraceae</taxon>
        <taxon>Egibacter</taxon>
    </lineage>
</organism>
<dbReference type="GO" id="GO:0008108">
    <property type="term" value="F:UDP-glucose:hexose-1-phosphate uridylyltransferase activity"/>
    <property type="evidence" value="ECO:0007669"/>
    <property type="project" value="UniProtKB-UniRule"/>
</dbReference>
<evidence type="ECO:0000256" key="4">
    <source>
        <dbReference type="ARBA" id="ARBA00012384"/>
    </source>
</evidence>
<comment type="catalytic activity">
    <reaction evidence="1">
        <text>alpha-D-galactose 1-phosphate + UDP-alpha-D-glucose = alpha-D-glucose 1-phosphate + UDP-alpha-D-galactose</text>
        <dbReference type="Rhea" id="RHEA:13989"/>
        <dbReference type="ChEBI" id="CHEBI:58336"/>
        <dbReference type="ChEBI" id="CHEBI:58601"/>
        <dbReference type="ChEBI" id="CHEBI:58885"/>
        <dbReference type="ChEBI" id="CHEBI:66914"/>
        <dbReference type="EC" id="2.7.7.12"/>
    </reaction>
</comment>
<evidence type="ECO:0000256" key="5">
    <source>
        <dbReference type="ARBA" id="ARBA00016340"/>
    </source>
</evidence>
<feature type="region of interest" description="Disordered" evidence="16">
    <location>
        <begin position="330"/>
        <end position="349"/>
    </location>
</feature>
<sequence length="349" mass="39798">MIDPSLPHRRYNPLTDDWVVVSAGRTDRPWQGAQERPPVEERPSYDPDCYLCPGNVRATGARNPDYDRTFVFTNDFAALSPDVAEEETAPHPLLRAHTMPGTCRVLCFDPRHDLRLARMSPPAIRRVVDLWAEQVAELGRDWPWVQLFENHGEAMGASNLHPHGQVWASRVVPREATQEDRCQRAYRDAHGRPLLVDYADVEAAHGHRVVVATDRWLVLLPFWALWPFETLVVPRRHVTRLPDLDDVERDDLAVALSGLLSRYDDLFDHPFPYSMGWHGAPETEGDHAHWQLHAHFYPPLLRSAVVRKHMVGYEMLANPQRDLTPEDAARHLRSLPAERSGEPVGGPEP</sequence>
<evidence type="ECO:0000256" key="16">
    <source>
        <dbReference type="SAM" id="MobiDB-lite"/>
    </source>
</evidence>
<dbReference type="GO" id="GO:0008270">
    <property type="term" value="F:zinc ion binding"/>
    <property type="evidence" value="ECO:0007669"/>
    <property type="project" value="InterPro"/>
</dbReference>
<dbReference type="PANTHER" id="PTHR11943:SF1">
    <property type="entry name" value="GALACTOSE-1-PHOSPHATE URIDYLYLTRANSFERASE"/>
    <property type="match status" value="1"/>
</dbReference>
<keyword evidence="6 19" id="KW-0808">Transferase</keyword>
<feature type="domain" description="Galactose-1-phosphate uridyl transferase N-terminal" evidence="17">
    <location>
        <begin position="6"/>
        <end position="173"/>
    </location>
</feature>
<feature type="binding site" evidence="14">
    <location>
        <position position="112"/>
    </location>
    <ligand>
        <name>Zn(2+)</name>
        <dbReference type="ChEBI" id="CHEBI:29105"/>
    </ligand>
</feature>
<evidence type="ECO:0000256" key="14">
    <source>
        <dbReference type="PIRSR" id="PIRSR000808-3"/>
    </source>
</evidence>
<evidence type="ECO:0000256" key="9">
    <source>
        <dbReference type="ARBA" id="ARBA00022833"/>
    </source>
</evidence>
<feature type="binding site" evidence="15">
    <location>
        <position position="179"/>
    </location>
    <ligand>
        <name>Fe cation</name>
        <dbReference type="ChEBI" id="CHEBI:24875"/>
    </ligand>
</feature>
<dbReference type="EC" id="2.7.7.12" evidence="4 12"/>
<feature type="binding site" evidence="14">
    <location>
        <position position="52"/>
    </location>
    <ligand>
        <name>Zn(2+)</name>
        <dbReference type="ChEBI" id="CHEBI:29105"/>
    </ligand>
</feature>
<evidence type="ECO:0000259" key="18">
    <source>
        <dbReference type="Pfam" id="PF02744"/>
    </source>
</evidence>
<dbReference type="KEGG" id="erz:ER308_19650"/>
<dbReference type="FunFam" id="3.30.428.10:FF:000001">
    <property type="entry name" value="Galactose-1-phosphate uridylyltransferase"/>
    <property type="match status" value="1"/>
</dbReference>
<dbReference type="InterPro" id="IPR005849">
    <property type="entry name" value="GalP_Utransf_N"/>
</dbReference>
<dbReference type="GO" id="GO:0033499">
    <property type="term" value="P:galactose catabolic process via UDP-galactose, Leloir pathway"/>
    <property type="evidence" value="ECO:0007669"/>
    <property type="project" value="TreeGrafter"/>
</dbReference>
<comment type="cofactor">
    <cofactor evidence="15">
        <name>Fe cation</name>
        <dbReference type="ChEBI" id="CHEBI:24875"/>
    </cofactor>
    <text evidence="15">Binds 1 Fe cation per subunit.</text>
</comment>
<evidence type="ECO:0000256" key="2">
    <source>
        <dbReference type="ARBA" id="ARBA00004947"/>
    </source>
</evidence>
<evidence type="ECO:0000256" key="3">
    <source>
        <dbReference type="ARBA" id="ARBA00010951"/>
    </source>
</evidence>
<feature type="active site" description="Tele-UMP-histidine intermediate" evidence="13">
    <location>
        <position position="163"/>
    </location>
</feature>
<dbReference type="FunFam" id="3.30.428.10:FF:000002">
    <property type="entry name" value="Galactose-1-phosphate uridylyltransferase"/>
    <property type="match status" value="1"/>
</dbReference>